<evidence type="ECO:0000256" key="2">
    <source>
        <dbReference type="ARBA" id="ARBA00022801"/>
    </source>
</evidence>
<dbReference type="STRING" id="1307761.L21SP2_1505"/>
<comment type="catalytic activity">
    <reaction evidence="6">
        <text>Couples ATP hydrolysis with the unwinding of duplex DNA by translocating in the 3'-5' direction.</text>
        <dbReference type="EC" id="5.6.2.4"/>
    </reaction>
</comment>
<keyword evidence="13" id="KW-1185">Reference proteome</keyword>
<feature type="coiled-coil region" evidence="10">
    <location>
        <begin position="126"/>
        <end position="235"/>
    </location>
</feature>
<dbReference type="GO" id="GO:0005829">
    <property type="term" value="C:cytosol"/>
    <property type="evidence" value="ECO:0007669"/>
    <property type="project" value="TreeGrafter"/>
</dbReference>
<dbReference type="EC" id="5.6.2.4" evidence="7"/>
<dbReference type="InterPro" id="IPR027417">
    <property type="entry name" value="P-loop_NTPase"/>
</dbReference>
<dbReference type="AlphaFoldDB" id="V5WGD8"/>
<keyword evidence="10" id="KW-0175">Coiled coil</keyword>
<dbReference type="Gene3D" id="3.40.50.300">
    <property type="entry name" value="P-loop containing nucleotide triphosphate hydrolases"/>
    <property type="match status" value="2"/>
</dbReference>
<keyword evidence="4 9" id="KW-0067">ATP-binding</keyword>
<gene>
    <name evidence="12" type="ORF">L21SP2_1505</name>
</gene>
<dbReference type="GO" id="GO:0016887">
    <property type="term" value="F:ATP hydrolysis activity"/>
    <property type="evidence" value="ECO:0007669"/>
    <property type="project" value="RHEA"/>
</dbReference>
<proteinExistence type="predicted"/>
<keyword evidence="3 9" id="KW-0347">Helicase</keyword>
<keyword evidence="1 9" id="KW-0547">Nucleotide-binding</keyword>
<evidence type="ECO:0000256" key="3">
    <source>
        <dbReference type="ARBA" id="ARBA00022806"/>
    </source>
</evidence>
<dbReference type="HOGENOM" id="CLU_369550_0_0_12"/>
<evidence type="ECO:0000313" key="12">
    <source>
        <dbReference type="EMBL" id="AHC14902.1"/>
    </source>
</evidence>
<dbReference type="EMBL" id="CP006939">
    <property type="protein sequence ID" value="AHC14902.1"/>
    <property type="molecule type" value="Genomic_DNA"/>
</dbReference>
<dbReference type="PANTHER" id="PTHR11070">
    <property type="entry name" value="UVRD / RECB / PCRA DNA HELICASE FAMILY MEMBER"/>
    <property type="match status" value="1"/>
</dbReference>
<evidence type="ECO:0000256" key="8">
    <source>
        <dbReference type="ARBA" id="ARBA00048988"/>
    </source>
</evidence>
<dbReference type="KEGG" id="slr:L21SP2_1505"/>
<comment type="catalytic activity">
    <reaction evidence="8">
        <text>ATP + H2O = ADP + phosphate + H(+)</text>
        <dbReference type="Rhea" id="RHEA:13065"/>
        <dbReference type="ChEBI" id="CHEBI:15377"/>
        <dbReference type="ChEBI" id="CHEBI:15378"/>
        <dbReference type="ChEBI" id="CHEBI:30616"/>
        <dbReference type="ChEBI" id="CHEBI:43474"/>
        <dbReference type="ChEBI" id="CHEBI:456216"/>
        <dbReference type="EC" id="5.6.2.4"/>
    </reaction>
</comment>
<feature type="domain" description="UvrD-like helicase ATP-binding" evidence="11">
    <location>
        <begin position="262"/>
        <end position="559"/>
    </location>
</feature>
<sequence length="753" mass="85501">MNVEQQLDRIQKVHGIDFGLFVLAVHAFAEGVMNARMGNFEEHKYLDANGKELDPSFYKKVGIYADFLTASYGWNTFHEFRSIKDTYSLSNEVRHKFAQLTMDEVRSSIHSLRKFCRLSRISSPVLESLGDELEEWQSRVSADELQQELEFLKGHNVRLITQLKEVKEKQKESAGLAQDAGRLRHELEEKERRLAEIEATSADRKDRIDELRRERRELQERLKETEEKQGKLEKLRAAEDEVLRMSLLTRSRRDYEESFFRLSDEQASALKAIRGGGSYLIKGGAGSGKSVVLLQALRERIEDVRSQTDMFADPDTLMDAGFALLTFTRTLVKYNEYVSSILKIASQPVYMATVDQFIHDLFRREYPDVGIRYDKKDVVLEELAELRDLHDPSDSLKLEDEELFTEIDAYIWGYALSREEYVDAMVSRSGLRKRLNGSSRELVWMIQQDLARKLPELMFVTRNLACRLLLESGGNRAADRVFSALFIDEVQDLDPVVLRLMSFHARDVVLAGDTGQSIYGLRSPYVRAGLDFRGRSRVLKTNFRNTLPMVRLAQSFRSRMASALHENTEQSAGSAAGDEYVSAALRPGPPVEFFQGSKDAAKQVLVERLHYYLDVLNYDAENVCIIAPYTRLLGHLRDKVLAPEGIDGVDVKRGSTDGDAREFDFEASRGVRLVSMHSAKGLDFPVVILYAQHFEAPGGSDLSDELREEIKGNLLYVAVTRALDHVDVIALDGFGTAGAEKLLLDSIHEQQAV</sequence>
<accession>V5WGD8</accession>
<dbReference type="Proteomes" id="UP000018680">
    <property type="component" value="Chromosome"/>
</dbReference>
<reference evidence="12 13" key="1">
    <citation type="journal article" date="2015" name="Stand. Genomic Sci.">
        <title>Complete genome sequence and description of Salinispira pacifica gen. nov., sp. nov., a novel spirochaete isolated form a hypersaline microbial mat.</title>
        <authorList>
            <person name="Ben Hania W."/>
            <person name="Joseph M."/>
            <person name="Schumann P."/>
            <person name="Bunk B."/>
            <person name="Fiebig A."/>
            <person name="Sproer C."/>
            <person name="Klenk H.P."/>
            <person name="Fardeau M.L."/>
            <person name="Spring S."/>
        </authorList>
    </citation>
    <scope>NUCLEOTIDE SEQUENCE [LARGE SCALE GENOMIC DNA]</scope>
    <source>
        <strain evidence="12 13">L21-RPul-D2</strain>
    </source>
</reference>
<dbReference type="InterPro" id="IPR014016">
    <property type="entry name" value="UvrD-like_ATP-bd"/>
</dbReference>
<dbReference type="eggNOG" id="COG0210">
    <property type="taxonomic scope" value="Bacteria"/>
</dbReference>
<dbReference type="GO" id="GO:0043138">
    <property type="term" value="F:3'-5' DNA helicase activity"/>
    <property type="evidence" value="ECO:0007669"/>
    <property type="project" value="UniProtKB-EC"/>
</dbReference>
<keyword evidence="2 9" id="KW-0378">Hydrolase</keyword>
<name>V5WGD8_9SPIO</name>
<evidence type="ECO:0000256" key="1">
    <source>
        <dbReference type="ARBA" id="ARBA00022741"/>
    </source>
</evidence>
<organism evidence="12 13">
    <name type="scientific">Salinispira pacifica</name>
    <dbReference type="NCBI Taxonomy" id="1307761"/>
    <lineage>
        <taxon>Bacteria</taxon>
        <taxon>Pseudomonadati</taxon>
        <taxon>Spirochaetota</taxon>
        <taxon>Spirochaetia</taxon>
        <taxon>Spirochaetales</taxon>
        <taxon>Spirochaetaceae</taxon>
        <taxon>Salinispira</taxon>
    </lineage>
</organism>
<evidence type="ECO:0000256" key="7">
    <source>
        <dbReference type="ARBA" id="ARBA00034808"/>
    </source>
</evidence>
<dbReference type="Pfam" id="PF00580">
    <property type="entry name" value="UvrD-helicase"/>
    <property type="match status" value="1"/>
</dbReference>
<dbReference type="OrthoDB" id="354927at2"/>
<dbReference type="GO" id="GO:0003677">
    <property type="term" value="F:DNA binding"/>
    <property type="evidence" value="ECO:0007669"/>
    <property type="project" value="InterPro"/>
</dbReference>
<keyword evidence="5" id="KW-0413">Isomerase</keyword>
<evidence type="ECO:0000256" key="10">
    <source>
        <dbReference type="SAM" id="Coils"/>
    </source>
</evidence>
<dbReference type="SUPFAM" id="SSF52540">
    <property type="entry name" value="P-loop containing nucleoside triphosphate hydrolases"/>
    <property type="match status" value="1"/>
</dbReference>
<dbReference type="GO" id="GO:0005524">
    <property type="term" value="F:ATP binding"/>
    <property type="evidence" value="ECO:0007669"/>
    <property type="project" value="UniProtKB-UniRule"/>
</dbReference>
<evidence type="ECO:0000256" key="9">
    <source>
        <dbReference type="PROSITE-ProRule" id="PRU00560"/>
    </source>
</evidence>
<dbReference type="InterPro" id="IPR014017">
    <property type="entry name" value="DNA_helicase_UvrD-like_C"/>
</dbReference>
<dbReference type="GO" id="GO:0000725">
    <property type="term" value="P:recombinational repair"/>
    <property type="evidence" value="ECO:0007669"/>
    <property type="project" value="TreeGrafter"/>
</dbReference>
<protein>
    <recommendedName>
        <fullName evidence="7">DNA 3'-5' helicase</fullName>
        <ecNumber evidence="7">5.6.2.4</ecNumber>
    </recommendedName>
</protein>
<evidence type="ECO:0000256" key="5">
    <source>
        <dbReference type="ARBA" id="ARBA00023235"/>
    </source>
</evidence>
<evidence type="ECO:0000313" key="13">
    <source>
        <dbReference type="Proteomes" id="UP000018680"/>
    </source>
</evidence>
<evidence type="ECO:0000259" key="11">
    <source>
        <dbReference type="PROSITE" id="PS51198"/>
    </source>
</evidence>
<dbReference type="PROSITE" id="PS51198">
    <property type="entry name" value="UVRD_HELICASE_ATP_BIND"/>
    <property type="match status" value="1"/>
</dbReference>
<feature type="binding site" evidence="9">
    <location>
        <begin position="283"/>
        <end position="290"/>
    </location>
    <ligand>
        <name>ATP</name>
        <dbReference type="ChEBI" id="CHEBI:30616"/>
    </ligand>
</feature>
<dbReference type="InterPro" id="IPR000212">
    <property type="entry name" value="DNA_helicase_UvrD/REP"/>
</dbReference>
<evidence type="ECO:0000256" key="4">
    <source>
        <dbReference type="ARBA" id="ARBA00022840"/>
    </source>
</evidence>
<dbReference type="PANTHER" id="PTHR11070:SF45">
    <property type="entry name" value="DNA 3'-5' HELICASE"/>
    <property type="match status" value="1"/>
</dbReference>
<evidence type="ECO:0000256" key="6">
    <source>
        <dbReference type="ARBA" id="ARBA00034617"/>
    </source>
</evidence>
<dbReference type="Pfam" id="PF13361">
    <property type="entry name" value="UvrD_C"/>
    <property type="match status" value="1"/>
</dbReference>
<dbReference type="RefSeq" id="WP_024267822.1">
    <property type="nucleotide sequence ID" value="NC_023035.1"/>
</dbReference>